<dbReference type="AlphaFoldDB" id="A0A645CE19"/>
<proteinExistence type="predicted"/>
<feature type="compositionally biased region" description="Polar residues" evidence="1">
    <location>
        <begin position="8"/>
        <end position="20"/>
    </location>
</feature>
<gene>
    <name evidence="3" type="ORF">SDC9_122165</name>
</gene>
<dbReference type="InterPro" id="IPR048923">
    <property type="entry name" value="RE_NgoFVII_C"/>
</dbReference>
<organism evidence="3">
    <name type="scientific">bioreactor metagenome</name>
    <dbReference type="NCBI Taxonomy" id="1076179"/>
    <lineage>
        <taxon>unclassified sequences</taxon>
        <taxon>metagenomes</taxon>
        <taxon>ecological metagenomes</taxon>
    </lineage>
</organism>
<evidence type="ECO:0000256" key="1">
    <source>
        <dbReference type="SAM" id="MobiDB-lite"/>
    </source>
</evidence>
<evidence type="ECO:0000313" key="3">
    <source>
        <dbReference type="EMBL" id="MPM75174.1"/>
    </source>
</evidence>
<sequence>MARAEVSLLSSRTGQVQTRGGLNWGQRERRNPNQAYIQLSPEVYQSDFFPLRSIFFTVITDDQHTFICTRAQKSEEGQVIETPHDNSILGSYFRQRLGLPDGAYVETADLLRYGRTGVTFYKIDEENYYMDFSV</sequence>
<feature type="domain" description="Restriction endonuclease type II NgoFVII C-terminal B3-like DNA-binding" evidence="2">
    <location>
        <begin position="9"/>
        <end position="124"/>
    </location>
</feature>
<name>A0A645CE19_9ZZZZ</name>
<feature type="region of interest" description="Disordered" evidence="1">
    <location>
        <begin position="1"/>
        <end position="27"/>
    </location>
</feature>
<evidence type="ECO:0000259" key="2">
    <source>
        <dbReference type="Pfam" id="PF20731"/>
    </source>
</evidence>
<dbReference type="Pfam" id="PF20731">
    <property type="entry name" value="RE_NgoFVII_C"/>
    <property type="match status" value="1"/>
</dbReference>
<protein>
    <recommendedName>
        <fullName evidence="2">Restriction endonuclease type II NgoFVII C-terminal B3-like DNA-binding domain-containing protein</fullName>
    </recommendedName>
</protein>
<comment type="caution">
    <text evidence="3">The sequence shown here is derived from an EMBL/GenBank/DDBJ whole genome shotgun (WGS) entry which is preliminary data.</text>
</comment>
<dbReference type="EMBL" id="VSSQ01026454">
    <property type="protein sequence ID" value="MPM75174.1"/>
    <property type="molecule type" value="Genomic_DNA"/>
</dbReference>
<accession>A0A645CE19</accession>
<reference evidence="3" key="1">
    <citation type="submission" date="2019-08" db="EMBL/GenBank/DDBJ databases">
        <authorList>
            <person name="Kucharzyk K."/>
            <person name="Murdoch R.W."/>
            <person name="Higgins S."/>
            <person name="Loffler F."/>
        </authorList>
    </citation>
    <scope>NUCLEOTIDE SEQUENCE</scope>
</reference>